<dbReference type="PRINTS" id="PR00505">
    <property type="entry name" value="D12N6MTFRASE"/>
</dbReference>
<dbReference type="GO" id="GO:0032259">
    <property type="term" value="P:methylation"/>
    <property type="evidence" value="ECO:0007669"/>
    <property type="project" value="UniProtKB-KW"/>
</dbReference>
<dbReference type="InterPro" id="IPR012327">
    <property type="entry name" value="MeTrfase_D12"/>
</dbReference>
<dbReference type="EMBL" id="CCCS020000035">
    <property type="protein sequence ID" value="CDQ10627.1"/>
    <property type="molecule type" value="Genomic_DNA"/>
</dbReference>
<evidence type="ECO:0000313" key="6">
    <source>
        <dbReference type="Proteomes" id="UP000193925"/>
    </source>
</evidence>
<dbReference type="Proteomes" id="UP000193925">
    <property type="component" value="Chromosome AFERRI"/>
</dbReference>
<dbReference type="Gene3D" id="3.40.50.150">
    <property type="entry name" value="Vaccinia Virus protein VP39"/>
    <property type="match status" value="2"/>
</dbReference>
<dbReference type="RefSeq" id="WP_051984826.1">
    <property type="nucleotide sequence ID" value="NZ_CCCS020000035.1"/>
</dbReference>
<reference evidence="5 6" key="3">
    <citation type="submission" date="2017-03" db="EMBL/GenBank/DDBJ databases">
        <authorList>
            <person name="Regsiter A."/>
            <person name="William W."/>
        </authorList>
    </citation>
    <scope>NUCLEOTIDE SEQUENCE [LARGE SCALE GENOMIC DNA]</scope>
    <source>
        <strain evidence="5">PRJEB5721</strain>
    </source>
</reference>
<proteinExistence type="predicted"/>
<evidence type="ECO:0000256" key="3">
    <source>
        <dbReference type="ARBA" id="ARBA00022691"/>
    </source>
</evidence>
<dbReference type="GO" id="GO:0006298">
    <property type="term" value="P:mismatch repair"/>
    <property type="evidence" value="ECO:0007669"/>
    <property type="project" value="TreeGrafter"/>
</dbReference>
<evidence type="ECO:0000256" key="1">
    <source>
        <dbReference type="ARBA" id="ARBA00022603"/>
    </source>
</evidence>
<evidence type="ECO:0000313" key="5">
    <source>
        <dbReference type="EMBL" id="SMH64656.1"/>
    </source>
</evidence>
<dbReference type="GO" id="GO:1904047">
    <property type="term" value="F:S-adenosyl-L-methionine binding"/>
    <property type="evidence" value="ECO:0007669"/>
    <property type="project" value="TreeGrafter"/>
</dbReference>
<dbReference type="InterPro" id="IPR029063">
    <property type="entry name" value="SAM-dependent_MTases_sf"/>
</dbReference>
<reference evidence="4" key="2">
    <citation type="submission" date="2014-07" db="EMBL/GenBank/DDBJ databases">
        <title>Initial genome analysis of the psychrotolerant acidophile Acidithiobacillus ferrivorans CF27: insights into iron and sulfur oxidation pathways and into biofilm formation.</title>
        <authorList>
            <person name="Talla E."/>
            <person name="Hedrich S."/>
            <person name="Mangenot S."/>
            <person name="Ji B."/>
            <person name="Johnson D.B."/>
            <person name="Barbe V."/>
            <person name="Bonnefoy V."/>
        </authorList>
    </citation>
    <scope>NUCLEOTIDE SEQUENCE [LARGE SCALE GENOMIC DNA]</scope>
    <source>
        <strain evidence="4">CF27</strain>
    </source>
</reference>
<dbReference type="Pfam" id="PF02086">
    <property type="entry name" value="MethyltransfD12"/>
    <property type="match status" value="1"/>
</dbReference>
<reference evidence="4" key="1">
    <citation type="submission" date="2014-03" db="EMBL/GenBank/DDBJ databases">
        <authorList>
            <person name="Genoscope - CEA"/>
        </authorList>
    </citation>
    <scope>NUCLEOTIDE SEQUENCE [LARGE SCALE GENOMIC DNA]</scope>
    <source>
        <strain evidence="4">CF27</strain>
    </source>
</reference>
<keyword evidence="6" id="KW-1185">Reference proteome</keyword>
<name>A0A060UPT8_9PROT</name>
<dbReference type="GO" id="GO:0043565">
    <property type="term" value="F:sequence-specific DNA binding"/>
    <property type="evidence" value="ECO:0007669"/>
    <property type="project" value="TreeGrafter"/>
</dbReference>
<accession>A0A060UPT8</accession>
<keyword evidence="2 4" id="KW-0808">Transferase</keyword>
<dbReference type="AlphaFoldDB" id="A0A060UPT8"/>
<evidence type="ECO:0000313" key="4">
    <source>
        <dbReference type="EMBL" id="CDQ10627.1"/>
    </source>
</evidence>
<gene>
    <name evidence="5" type="ORF">AFERRI_10690</name>
    <name evidence="4" type="ORF">AFERRI_400408</name>
</gene>
<organism evidence="4">
    <name type="scientific">Acidithiobacillus ferrivorans</name>
    <dbReference type="NCBI Taxonomy" id="160808"/>
    <lineage>
        <taxon>Bacteria</taxon>
        <taxon>Pseudomonadati</taxon>
        <taxon>Pseudomonadota</taxon>
        <taxon>Acidithiobacillia</taxon>
        <taxon>Acidithiobacillales</taxon>
        <taxon>Acidithiobacillaceae</taxon>
        <taxon>Acidithiobacillus</taxon>
    </lineage>
</organism>
<dbReference type="PANTHER" id="PTHR30481:SF4">
    <property type="entry name" value="SITE-SPECIFIC DNA-METHYLTRANSFERASE (ADENINE-SPECIFIC)"/>
    <property type="match status" value="1"/>
</dbReference>
<dbReference type="PANTHER" id="PTHR30481">
    <property type="entry name" value="DNA ADENINE METHYLASE"/>
    <property type="match status" value="1"/>
</dbReference>
<dbReference type="SUPFAM" id="SSF53335">
    <property type="entry name" value="S-adenosyl-L-methionine-dependent methyltransferases"/>
    <property type="match status" value="1"/>
</dbReference>
<dbReference type="GO" id="GO:0009307">
    <property type="term" value="P:DNA restriction-modification system"/>
    <property type="evidence" value="ECO:0007669"/>
    <property type="project" value="InterPro"/>
</dbReference>
<protein>
    <submittedName>
        <fullName evidence="5">D12 class N6 adenine-specific DNA methyltransferase (Modular protein)</fullName>
    </submittedName>
    <submittedName>
        <fullName evidence="4">Putative D12 class N6 adenine-specific DNA methyltransferase</fullName>
    </submittedName>
</protein>
<keyword evidence="1 4" id="KW-0489">Methyltransferase</keyword>
<keyword evidence="3" id="KW-0949">S-adenosyl-L-methionine</keyword>
<dbReference type="GO" id="GO:0009007">
    <property type="term" value="F:site-specific DNA-methyltransferase (adenine-specific) activity"/>
    <property type="evidence" value="ECO:0007669"/>
    <property type="project" value="UniProtKB-EC"/>
</dbReference>
<sequence>MAVSLSSFFNATPFPWLGGKTALAPRIIPYFPPHTLYVEPFGGAANVLLNKKPSKVEVYNDASSLLVNFFRVLRDDTQKATLMRKLECTLYAREEYALALGLLEDDDPVIRAWAFFVAQCQGISGAGSMDGNNAKNWGYSRVSDRPRIFADHVEKLHAIAHRFRQVQVEHDDGVSVIQRWDSPDALFYIDPPYVDETRSDKSGRGRYRDEMGDGGHQSLVEALLNLQGGAVLSGYRSDHYKPLDEQGWERLEFAARADSVARVRGHDIASTKKDRERVECLWLSPSVATYHCQGSLFGSLLDTVADSRQEVVN</sequence>
<dbReference type="EMBL" id="LT841305">
    <property type="protein sequence ID" value="SMH64656.1"/>
    <property type="molecule type" value="Genomic_DNA"/>
</dbReference>
<evidence type="ECO:0000256" key="2">
    <source>
        <dbReference type="ARBA" id="ARBA00022679"/>
    </source>
</evidence>